<keyword evidence="2" id="KW-1185">Reference proteome</keyword>
<accession>A0A164Y3N2</accession>
<name>A0A164Y3N2_9SYNE</name>
<gene>
    <name evidence="1" type="ORF">FLM9_881</name>
</gene>
<evidence type="ECO:0000313" key="2">
    <source>
        <dbReference type="Proteomes" id="UP000182631"/>
    </source>
</evidence>
<dbReference type="Proteomes" id="UP000182631">
    <property type="component" value="Unassembled WGS sequence"/>
</dbReference>
<dbReference type="AlphaFoldDB" id="A0A164Y3N2"/>
<dbReference type="EMBL" id="FITM01000095">
    <property type="protein sequence ID" value="SAY38845.1"/>
    <property type="molecule type" value="Genomic_DNA"/>
</dbReference>
<evidence type="ECO:0000313" key="1">
    <source>
        <dbReference type="EMBL" id="SAY38845.1"/>
    </source>
</evidence>
<reference evidence="2" key="1">
    <citation type="submission" date="2016-02" db="EMBL/GenBank/DDBJ databases">
        <authorList>
            <person name="liu f."/>
        </authorList>
    </citation>
    <scope>NUCLEOTIDE SEQUENCE [LARGE SCALE GENOMIC DNA]</scope>
</reference>
<proteinExistence type="predicted"/>
<organism evidence="1 2">
    <name type="scientific">Candidatus Synechococcus spongiarum</name>
    <dbReference type="NCBI Taxonomy" id="431041"/>
    <lineage>
        <taxon>Bacteria</taxon>
        <taxon>Bacillati</taxon>
        <taxon>Cyanobacteriota</taxon>
        <taxon>Cyanophyceae</taxon>
        <taxon>Synechococcales</taxon>
        <taxon>Synechococcaceae</taxon>
        <taxon>Synechococcus</taxon>
    </lineage>
</organism>
<protein>
    <submittedName>
        <fullName evidence="1">Uncharacterized protein</fullName>
    </submittedName>
</protein>
<sequence>MLSVDSTLFTLGWDNHGELDQEDRQALLNLLTRGSAQTGKPEPETQSVHP</sequence>